<dbReference type="Gene3D" id="3.90.180.10">
    <property type="entry name" value="Medium-chain alcohol dehydrogenases, catalytic domain"/>
    <property type="match status" value="1"/>
</dbReference>
<dbReference type="SUPFAM" id="SSF50129">
    <property type="entry name" value="GroES-like"/>
    <property type="match status" value="1"/>
</dbReference>
<dbReference type="PANTHER" id="PTHR43350:SF21">
    <property type="entry name" value="S-NITROSOMYCOTHIOL REDUCTASE MSCR"/>
    <property type="match status" value="1"/>
</dbReference>
<organism evidence="7 8">
    <name type="scientific">Actinomadura adrarensis</name>
    <dbReference type="NCBI Taxonomy" id="1819600"/>
    <lineage>
        <taxon>Bacteria</taxon>
        <taxon>Bacillati</taxon>
        <taxon>Actinomycetota</taxon>
        <taxon>Actinomycetes</taxon>
        <taxon>Streptosporangiales</taxon>
        <taxon>Thermomonosporaceae</taxon>
        <taxon>Actinomadura</taxon>
    </lineage>
</organism>
<reference evidence="8" key="1">
    <citation type="journal article" date="2019" name="Int. J. Syst. Evol. Microbiol.">
        <title>The Global Catalogue of Microorganisms (GCM) 10K type strain sequencing project: providing services to taxonomists for standard genome sequencing and annotation.</title>
        <authorList>
            <consortium name="The Broad Institute Genomics Platform"/>
            <consortium name="The Broad Institute Genome Sequencing Center for Infectious Disease"/>
            <person name="Wu L."/>
            <person name="Ma J."/>
        </authorList>
    </citation>
    <scope>NUCLEOTIDE SEQUENCE [LARGE SCALE GENOMIC DNA]</scope>
    <source>
        <strain evidence="8">JCM 31696</strain>
    </source>
</reference>
<evidence type="ECO:0000256" key="3">
    <source>
        <dbReference type="ARBA" id="ARBA00022723"/>
    </source>
</evidence>
<evidence type="ECO:0000256" key="5">
    <source>
        <dbReference type="ARBA" id="ARBA00023002"/>
    </source>
</evidence>
<dbReference type="PANTHER" id="PTHR43350">
    <property type="entry name" value="NAD-DEPENDENT ALCOHOL DEHYDROGENASE"/>
    <property type="match status" value="1"/>
</dbReference>
<evidence type="ECO:0000259" key="6">
    <source>
        <dbReference type="Pfam" id="PF00107"/>
    </source>
</evidence>
<evidence type="ECO:0000256" key="2">
    <source>
        <dbReference type="ARBA" id="ARBA00008072"/>
    </source>
</evidence>
<feature type="domain" description="Alcohol dehydrogenase-like C-terminal" evidence="6">
    <location>
        <begin position="1"/>
        <end position="125"/>
    </location>
</feature>
<name>A0ABW3CH99_9ACTN</name>
<dbReference type="Pfam" id="PF00107">
    <property type="entry name" value="ADH_zinc_N"/>
    <property type="match status" value="1"/>
</dbReference>
<dbReference type="Proteomes" id="UP001597083">
    <property type="component" value="Unassembled WGS sequence"/>
</dbReference>
<dbReference type="SUPFAM" id="SSF51735">
    <property type="entry name" value="NAD(P)-binding Rossmann-fold domains"/>
    <property type="match status" value="1"/>
</dbReference>
<dbReference type="InterPro" id="IPR013149">
    <property type="entry name" value="ADH-like_C"/>
</dbReference>
<comment type="similarity">
    <text evidence="2">Belongs to the zinc-containing alcohol dehydrogenase family.</text>
</comment>
<dbReference type="InterPro" id="IPR036291">
    <property type="entry name" value="NAD(P)-bd_dom_sf"/>
</dbReference>
<comment type="caution">
    <text evidence="7">The sequence shown here is derived from an EMBL/GenBank/DDBJ whole genome shotgun (WGS) entry which is preliminary data.</text>
</comment>
<evidence type="ECO:0000256" key="4">
    <source>
        <dbReference type="ARBA" id="ARBA00022833"/>
    </source>
</evidence>
<keyword evidence="4" id="KW-0862">Zinc</keyword>
<comment type="cofactor">
    <cofactor evidence="1">
        <name>Zn(2+)</name>
        <dbReference type="ChEBI" id="CHEBI:29105"/>
    </cofactor>
</comment>
<keyword evidence="8" id="KW-1185">Reference proteome</keyword>
<keyword evidence="5" id="KW-0560">Oxidoreductase</keyword>
<feature type="non-terminal residue" evidence="7">
    <location>
        <position position="1"/>
    </location>
</feature>
<accession>A0ABW3CH99</accession>
<evidence type="ECO:0000256" key="1">
    <source>
        <dbReference type="ARBA" id="ARBA00001947"/>
    </source>
</evidence>
<gene>
    <name evidence="7" type="ORF">ACFQ07_12735</name>
</gene>
<protein>
    <submittedName>
        <fullName evidence="7">Zinc-binding dehydrogenase</fullName>
    </submittedName>
</protein>
<proteinExistence type="inferred from homology"/>
<sequence length="170" mass="18378">VGLSVIQGAKIAGAATIVAVDPNEGKHPLAERFGATHTATLDTLDDTKNLLTAGQGFDYTFEVVGKSAAISTAWNITRRGGDVIVVGAGAADDNWEMNAFSLLFDGKTLKSSLYGESDLKREVPRFVDLWRAGRLDIDGLITRRIRFEELGDAIRALEKGDVVRQVVIFD</sequence>
<dbReference type="EMBL" id="JBHTIR010001884">
    <property type="protein sequence ID" value="MFD0853098.1"/>
    <property type="molecule type" value="Genomic_DNA"/>
</dbReference>
<evidence type="ECO:0000313" key="8">
    <source>
        <dbReference type="Proteomes" id="UP001597083"/>
    </source>
</evidence>
<dbReference type="InterPro" id="IPR011032">
    <property type="entry name" value="GroES-like_sf"/>
</dbReference>
<evidence type="ECO:0000313" key="7">
    <source>
        <dbReference type="EMBL" id="MFD0853098.1"/>
    </source>
</evidence>
<keyword evidence="3" id="KW-0479">Metal-binding</keyword>
<dbReference type="Gene3D" id="3.40.50.720">
    <property type="entry name" value="NAD(P)-binding Rossmann-like Domain"/>
    <property type="match status" value="1"/>
</dbReference>